<evidence type="ECO:0000313" key="2">
    <source>
        <dbReference type="EMBL" id="KAJ1647908.1"/>
    </source>
</evidence>
<reference evidence="2" key="1">
    <citation type="submission" date="2022-07" db="EMBL/GenBank/DDBJ databases">
        <title>Phylogenomic reconstructions and comparative analyses of Kickxellomycotina fungi.</title>
        <authorList>
            <person name="Reynolds N.K."/>
            <person name="Stajich J.E."/>
            <person name="Barry K."/>
            <person name="Grigoriev I.V."/>
            <person name="Crous P."/>
            <person name="Smith M.E."/>
        </authorList>
    </citation>
    <scope>NUCLEOTIDE SEQUENCE</scope>
    <source>
        <strain evidence="2">NBRC 105413</strain>
    </source>
</reference>
<dbReference type="AlphaFoldDB" id="A0A9W7XQC0"/>
<protein>
    <submittedName>
        <fullName evidence="2">Uncharacterized protein</fullName>
    </submittedName>
</protein>
<dbReference type="EMBL" id="JANBOH010000017">
    <property type="protein sequence ID" value="KAJ1647908.1"/>
    <property type="molecule type" value="Genomic_DNA"/>
</dbReference>
<keyword evidence="3" id="KW-1185">Reference proteome</keyword>
<feature type="compositionally biased region" description="Polar residues" evidence="1">
    <location>
        <begin position="1"/>
        <end position="14"/>
    </location>
</feature>
<gene>
    <name evidence="2" type="ORF">LPJ64_000794</name>
</gene>
<proteinExistence type="predicted"/>
<comment type="caution">
    <text evidence="2">The sequence shown here is derived from an EMBL/GenBank/DDBJ whole genome shotgun (WGS) entry which is preliminary data.</text>
</comment>
<sequence>MASSSVAKNASSPVQAAKPANASKLKQATKPRRLATSARVWPDGFVKPALYDEDTPIPRCETYPTSYHMGLFPWLLSAERQRIPMEDLEVSTGCQSNESLVNEDHQTIAARSNGFMAAAAQWLPLSARRRLAHKLNMHIARRVLGDHAIAN</sequence>
<name>A0A9W7XQC0_9FUNG</name>
<feature type="non-terminal residue" evidence="2">
    <location>
        <position position="151"/>
    </location>
</feature>
<evidence type="ECO:0000313" key="3">
    <source>
        <dbReference type="Proteomes" id="UP001145021"/>
    </source>
</evidence>
<dbReference type="Proteomes" id="UP001145021">
    <property type="component" value="Unassembled WGS sequence"/>
</dbReference>
<organism evidence="2 3">
    <name type="scientific">Coemansia asiatica</name>
    <dbReference type="NCBI Taxonomy" id="1052880"/>
    <lineage>
        <taxon>Eukaryota</taxon>
        <taxon>Fungi</taxon>
        <taxon>Fungi incertae sedis</taxon>
        <taxon>Zoopagomycota</taxon>
        <taxon>Kickxellomycotina</taxon>
        <taxon>Kickxellomycetes</taxon>
        <taxon>Kickxellales</taxon>
        <taxon>Kickxellaceae</taxon>
        <taxon>Coemansia</taxon>
    </lineage>
</organism>
<evidence type="ECO:0000256" key="1">
    <source>
        <dbReference type="SAM" id="MobiDB-lite"/>
    </source>
</evidence>
<accession>A0A9W7XQC0</accession>
<feature type="region of interest" description="Disordered" evidence="1">
    <location>
        <begin position="1"/>
        <end position="35"/>
    </location>
</feature>